<keyword evidence="3" id="KW-1185">Reference proteome</keyword>
<evidence type="ECO:0000313" key="2">
    <source>
        <dbReference type="EMBL" id="MFC4029957.1"/>
    </source>
</evidence>
<comment type="caution">
    <text evidence="2">The sequence shown here is derived from an EMBL/GenBank/DDBJ whole genome shotgun (WGS) entry which is preliminary data.</text>
</comment>
<organism evidence="2 3">
    <name type="scientific">Streptomyces polygonati</name>
    <dbReference type="NCBI Taxonomy" id="1617087"/>
    <lineage>
        <taxon>Bacteria</taxon>
        <taxon>Bacillati</taxon>
        <taxon>Actinomycetota</taxon>
        <taxon>Actinomycetes</taxon>
        <taxon>Kitasatosporales</taxon>
        <taxon>Streptomycetaceae</taxon>
        <taxon>Streptomyces</taxon>
    </lineage>
</organism>
<accession>A0ABV8HGG2</accession>
<dbReference type="RefSeq" id="WP_386424668.1">
    <property type="nucleotide sequence ID" value="NZ_JBHSBB010000001.1"/>
</dbReference>
<keyword evidence="1" id="KW-1133">Transmembrane helix</keyword>
<dbReference type="Proteomes" id="UP001595765">
    <property type="component" value="Unassembled WGS sequence"/>
</dbReference>
<evidence type="ECO:0000313" key="3">
    <source>
        <dbReference type="Proteomes" id="UP001595765"/>
    </source>
</evidence>
<sequence length="67" mass="7037">MVVRAIGGIVLLVLGVVWTAQGTGAMSGSGMSGHGQYAVLGVVIALIGLFLLVQAWRVRNRGLRRHP</sequence>
<keyword evidence="1" id="KW-0472">Membrane</keyword>
<evidence type="ECO:0000256" key="1">
    <source>
        <dbReference type="SAM" id="Phobius"/>
    </source>
</evidence>
<gene>
    <name evidence="2" type="ORF">ACFO3J_00565</name>
</gene>
<keyword evidence="1" id="KW-0812">Transmembrane</keyword>
<protein>
    <submittedName>
        <fullName evidence="2">Uncharacterized protein</fullName>
    </submittedName>
</protein>
<reference evidence="3" key="1">
    <citation type="journal article" date="2019" name="Int. J. Syst. Evol. Microbiol.">
        <title>The Global Catalogue of Microorganisms (GCM) 10K type strain sequencing project: providing services to taxonomists for standard genome sequencing and annotation.</title>
        <authorList>
            <consortium name="The Broad Institute Genomics Platform"/>
            <consortium name="The Broad Institute Genome Sequencing Center for Infectious Disease"/>
            <person name="Wu L."/>
            <person name="Ma J."/>
        </authorList>
    </citation>
    <scope>NUCLEOTIDE SEQUENCE [LARGE SCALE GENOMIC DNA]</scope>
    <source>
        <strain evidence="3">CGMCC 4.7237</strain>
    </source>
</reference>
<name>A0ABV8HGG2_9ACTN</name>
<feature type="transmembrane region" description="Helical" evidence="1">
    <location>
        <begin position="35"/>
        <end position="56"/>
    </location>
</feature>
<dbReference type="EMBL" id="JBHSBB010000001">
    <property type="protein sequence ID" value="MFC4029957.1"/>
    <property type="molecule type" value="Genomic_DNA"/>
</dbReference>
<proteinExistence type="predicted"/>